<proteinExistence type="predicted"/>
<dbReference type="EMBL" id="BK016265">
    <property type="protein sequence ID" value="DAG06054.1"/>
    <property type="molecule type" value="Genomic_DNA"/>
</dbReference>
<accession>A0A8S5VH95</accession>
<name>A0A8S5VH95_9CAUD</name>
<sequence>MFLKYGNKKIGKSETFIPNTTHMLKLPDGQILPMDIDVGIRVESNGDISYKDVVYKQTDIKILPLSEVSNHLERPGTITRATEVVLNDFWRKRTSFPDPETVSDEIPFTKAIIKAIKIMSKPRPLDQKASDKLLNDVRNLNSCVDNNKEISLSVASRLLWSFGINFKDIFNDKINGGN</sequence>
<evidence type="ECO:0000313" key="1">
    <source>
        <dbReference type="EMBL" id="DAG06054.1"/>
    </source>
</evidence>
<organism evidence="1">
    <name type="scientific">Myoviridae sp. ctkfK18</name>
    <dbReference type="NCBI Taxonomy" id="2825165"/>
    <lineage>
        <taxon>Viruses</taxon>
        <taxon>Duplodnaviria</taxon>
        <taxon>Heunggongvirae</taxon>
        <taxon>Uroviricota</taxon>
        <taxon>Caudoviricetes</taxon>
    </lineage>
</organism>
<reference evidence="1" key="1">
    <citation type="journal article" date="2021" name="Proc. Natl. Acad. Sci. U.S.A.">
        <title>A Catalog of Tens of Thousands of Viruses from Human Metagenomes Reveals Hidden Associations with Chronic Diseases.</title>
        <authorList>
            <person name="Tisza M.J."/>
            <person name="Buck C.B."/>
        </authorList>
    </citation>
    <scope>NUCLEOTIDE SEQUENCE</scope>
    <source>
        <strain evidence="1">CtkfK18</strain>
    </source>
</reference>
<protein>
    <submittedName>
        <fullName evidence="1">Uncharacterized protein</fullName>
    </submittedName>
</protein>